<dbReference type="SMART" id="SM00382">
    <property type="entry name" value="AAA"/>
    <property type="match status" value="1"/>
</dbReference>
<dbReference type="InterPro" id="IPR027417">
    <property type="entry name" value="P-loop_NTPase"/>
</dbReference>
<dbReference type="GO" id="GO:0016887">
    <property type="term" value="F:ATP hydrolysis activity"/>
    <property type="evidence" value="ECO:0007669"/>
    <property type="project" value="InterPro"/>
</dbReference>
<protein>
    <submittedName>
        <fullName evidence="6">Multidrug ABC transporter ATP-binding protein</fullName>
    </submittedName>
</protein>
<comment type="similarity">
    <text evidence="1">Belongs to the ABC transporter superfamily.</text>
</comment>
<dbReference type="AlphaFoldDB" id="A0A3D8TPU3"/>
<evidence type="ECO:0000256" key="4">
    <source>
        <dbReference type="ARBA" id="ARBA00022840"/>
    </source>
</evidence>
<gene>
    <name evidence="6" type="ORF">UR08_06745</name>
</gene>
<name>A0A3D8TPU3_9LIST</name>
<evidence type="ECO:0000313" key="7">
    <source>
        <dbReference type="Proteomes" id="UP000257055"/>
    </source>
</evidence>
<organism evidence="6 7">
    <name type="scientific">Listeria kieliensis</name>
    <dbReference type="NCBI Taxonomy" id="1621700"/>
    <lineage>
        <taxon>Bacteria</taxon>
        <taxon>Bacillati</taxon>
        <taxon>Bacillota</taxon>
        <taxon>Bacilli</taxon>
        <taxon>Bacillales</taxon>
        <taxon>Listeriaceae</taxon>
        <taxon>Listeria</taxon>
    </lineage>
</organism>
<keyword evidence="7" id="KW-1185">Reference proteome</keyword>
<dbReference type="PANTHER" id="PTHR43335:SF4">
    <property type="entry name" value="ABC TRANSPORTER, ATP-BINDING PROTEIN"/>
    <property type="match status" value="1"/>
</dbReference>
<evidence type="ECO:0000256" key="3">
    <source>
        <dbReference type="ARBA" id="ARBA00022741"/>
    </source>
</evidence>
<dbReference type="Pfam" id="PF00005">
    <property type="entry name" value="ABC_tran"/>
    <property type="match status" value="1"/>
</dbReference>
<accession>A0A3D8TPU3</accession>
<dbReference type="GO" id="GO:0005524">
    <property type="term" value="F:ATP binding"/>
    <property type="evidence" value="ECO:0007669"/>
    <property type="project" value="UniProtKB-KW"/>
</dbReference>
<proteinExistence type="inferred from homology"/>
<dbReference type="SUPFAM" id="SSF52540">
    <property type="entry name" value="P-loop containing nucleoside triphosphate hydrolases"/>
    <property type="match status" value="1"/>
</dbReference>
<dbReference type="InterPro" id="IPR003439">
    <property type="entry name" value="ABC_transporter-like_ATP-bd"/>
</dbReference>
<keyword evidence="4 6" id="KW-0067">ATP-binding</keyword>
<dbReference type="PANTHER" id="PTHR43335">
    <property type="entry name" value="ABC TRANSPORTER, ATP-BINDING PROTEIN"/>
    <property type="match status" value="1"/>
</dbReference>
<dbReference type="EMBL" id="LARY01000002">
    <property type="protein sequence ID" value="RDX00681.1"/>
    <property type="molecule type" value="Genomic_DNA"/>
</dbReference>
<dbReference type="Gene3D" id="3.40.50.300">
    <property type="entry name" value="P-loop containing nucleotide triphosphate hydrolases"/>
    <property type="match status" value="1"/>
</dbReference>
<dbReference type="RefSeq" id="WP_115752919.1">
    <property type="nucleotide sequence ID" value="NZ_LARY01000002.1"/>
</dbReference>
<reference evidence="7" key="1">
    <citation type="submission" date="2015-04" db="EMBL/GenBank/DDBJ databases">
        <authorList>
            <person name="Schardt J."/>
            <person name="Mueller-Herbst S."/>
            <person name="Scherer S."/>
            <person name="Huptas C."/>
        </authorList>
    </citation>
    <scope>NUCLEOTIDE SEQUENCE [LARGE SCALE GENOMIC DNA]</scope>
    <source>
        <strain evidence="7">Kiel-L1</strain>
    </source>
</reference>
<evidence type="ECO:0000256" key="1">
    <source>
        <dbReference type="ARBA" id="ARBA00005417"/>
    </source>
</evidence>
<sequence>MKRTISIKSISKQLKKRTILSDFSCEMISGEVYGFQGANGSGKTVLFKMLLGFLKPDHGSIEIDGQELYQDIEFPPDTGFIIEYPGFVKYYTGKENLRLLASVQNKIGESEIIAAMKRVELEPQSKMKVKDYSLGMKQRLGIAQAFMEDPSLIILDEPTNALDKKGIKLLSELIFEWKMAGKCVLLTSHNEKFLQEVCTKLFFLESGKVYLEEEVEE</sequence>
<dbReference type="InterPro" id="IPR017871">
    <property type="entry name" value="ABC_transporter-like_CS"/>
</dbReference>
<dbReference type="Proteomes" id="UP000257055">
    <property type="component" value="Unassembled WGS sequence"/>
</dbReference>
<evidence type="ECO:0000256" key="2">
    <source>
        <dbReference type="ARBA" id="ARBA00022448"/>
    </source>
</evidence>
<comment type="caution">
    <text evidence="6">The sequence shown here is derived from an EMBL/GenBank/DDBJ whole genome shotgun (WGS) entry which is preliminary data.</text>
</comment>
<evidence type="ECO:0000313" key="6">
    <source>
        <dbReference type="EMBL" id="RDX00681.1"/>
    </source>
</evidence>
<evidence type="ECO:0000259" key="5">
    <source>
        <dbReference type="PROSITE" id="PS50893"/>
    </source>
</evidence>
<dbReference type="PROSITE" id="PS00211">
    <property type="entry name" value="ABC_TRANSPORTER_1"/>
    <property type="match status" value="1"/>
</dbReference>
<dbReference type="InterPro" id="IPR003593">
    <property type="entry name" value="AAA+_ATPase"/>
</dbReference>
<dbReference type="PROSITE" id="PS50893">
    <property type="entry name" value="ABC_TRANSPORTER_2"/>
    <property type="match status" value="1"/>
</dbReference>
<feature type="domain" description="ABC transporter" evidence="5">
    <location>
        <begin position="5"/>
        <end position="217"/>
    </location>
</feature>
<keyword evidence="2" id="KW-0813">Transport</keyword>
<keyword evidence="3" id="KW-0547">Nucleotide-binding</keyword>